<evidence type="ECO:0000313" key="3">
    <source>
        <dbReference type="Proteomes" id="UP001596547"/>
    </source>
</evidence>
<reference evidence="2 3" key="1">
    <citation type="journal article" date="2019" name="Int. J. Syst. Evol. Microbiol.">
        <title>The Global Catalogue of Microorganisms (GCM) 10K type strain sequencing project: providing services to taxonomists for standard genome sequencing and annotation.</title>
        <authorList>
            <consortium name="The Broad Institute Genomics Platform"/>
            <consortium name="The Broad Institute Genome Sequencing Center for Infectious Disease"/>
            <person name="Wu L."/>
            <person name="Ma J."/>
        </authorList>
    </citation>
    <scope>NUCLEOTIDE SEQUENCE [LARGE SCALE GENOMIC DNA]</scope>
    <source>
        <strain evidence="2 3">PSR21</strain>
    </source>
</reference>
<feature type="transmembrane region" description="Helical" evidence="1">
    <location>
        <begin position="127"/>
        <end position="147"/>
    </location>
</feature>
<proteinExistence type="predicted"/>
<keyword evidence="3" id="KW-1185">Reference proteome</keyword>
<dbReference type="InterPro" id="IPR014509">
    <property type="entry name" value="YjdF-like"/>
</dbReference>
<name>A0ABD6A989_9EURY</name>
<dbReference type="AlphaFoldDB" id="A0ABD6A989"/>
<dbReference type="Pfam" id="PF09997">
    <property type="entry name" value="DUF2238"/>
    <property type="match status" value="1"/>
</dbReference>
<comment type="caution">
    <text evidence="2">The sequence shown here is derived from an EMBL/GenBank/DDBJ whole genome shotgun (WGS) entry which is preliminary data.</text>
</comment>
<keyword evidence="1" id="KW-0472">Membrane</keyword>
<dbReference type="EMBL" id="JBHTBF010000002">
    <property type="protein sequence ID" value="MFC7316838.1"/>
    <property type="molecule type" value="Genomic_DNA"/>
</dbReference>
<keyword evidence="1" id="KW-0812">Transmembrane</keyword>
<accession>A0ABD6A989</accession>
<evidence type="ECO:0000256" key="1">
    <source>
        <dbReference type="SAM" id="Phobius"/>
    </source>
</evidence>
<dbReference type="GeneID" id="79316509"/>
<dbReference type="RefSeq" id="WP_276303900.1">
    <property type="nucleotide sequence ID" value="NZ_CP119992.1"/>
</dbReference>
<feature type="transmembrane region" description="Helical" evidence="1">
    <location>
        <begin position="67"/>
        <end position="86"/>
    </location>
</feature>
<evidence type="ECO:0000313" key="2">
    <source>
        <dbReference type="EMBL" id="MFC7316838.1"/>
    </source>
</evidence>
<feature type="transmembrane region" description="Helical" evidence="1">
    <location>
        <begin position="38"/>
        <end position="55"/>
    </location>
</feature>
<keyword evidence="1" id="KW-1133">Transmembrane helix</keyword>
<evidence type="ECO:0008006" key="4">
    <source>
        <dbReference type="Google" id="ProtNLM"/>
    </source>
</evidence>
<sequence length="215" mass="23646">MSVVREYVGVSERTVTRAFQVAIVSVLLAGVATRHVGVVVNAAVALAITFLPAVLERDFSLPLDPGVTLWITVALSLHAVGMLGIYTRVWWWDHLTHTLSATVVAAVGYATARVLDEYSDAVHFTRPFLFVYILLFTVALGVFWEVLEFLAREVGTLTGHDPVLYQYGVEDTVVDLVFDTVGAIVVALFGSRPVSSLVETFSHRIEHLRDESESD</sequence>
<gene>
    <name evidence="2" type="ORF">ACFQPE_08535</name>
</gene>
<organism evidence="2 3">
    <name type="scientific">Halomarina halobia</name>
    <dbReference type="NCBI Taxonomy" id="3033386"/>
    <lineage>
        <taxon>Archaea</taxon>
        <taxon>Methanobacteriati</taxon>
        <taxon>Methanobacteriota</taxon>
        <taxon>Stenosarchaea group</taxon>
        <taxon>Halobacteria</taxon>
        <taxon>Halobacteriales</taxon>
        <taxon>Natronomonadaceae</taxon>
        <taxon>Halomarina</taxon>
    </lineage>
</organism>
<dbReference type="Proteomes" id="UP001596547">
    <property type="component" value="Unassembled WGS sequence"/>
</dbReference>
<protein>
    <recommendedName>
        <fullName evidence="4">DUF2238 domain-containing protein</fullName>
    </recommendedName>
</protein>